<dbReference type="RefSeq" id="WP_261617196.1">
    <property type="nucleotide sequence ID" value="NZ_JALIDZ010000008.1"/>
</dbReference>
<keyword evidence="1" id="KW-1133">Transmembrane helix</keyword>
<keyword evidence="3" id="KW-1185">Reference proteome</keyword>
<reference evidence="2 3" key="1">
    <citation type="submission" date="2022-04" db="EMBL/GenBank/DDBJ databases">
        <authorList>
            <person name="Ye Y.-Q."/>
            <person name="Du Z.-J."/>
        </authorList>
    </citation>
    <scope>NUCLEOTIDE SEQUENCE [LARGE SCALE GENOMIC DNA]</scope>
    <source>
        <strain evidence="2 3">A6E488</strain>
    </source>
</reference>
<feature type="transmembrane region" description="Helical" evidence="1">
    <location>
        <begin position="116"/>
        <end position="136"/>
    </location>
</feature>
<feature type="transmembrane region" description="Helical" evidence="1">
    <location>
        <begin position="148"/>
        <end position="165"/>
    </location>
</feature>
<evidence type="ECO:0000313" key="2">
    <source>
        <dbReference type="EMBL" id="MCT8973613.1"/>
    </source>
</evidence>
<comment type="caution">
    <text evidence="2">The sequence shown here is derived from an EMBL/GenBank/DDBJ whole genome shotgun (WGS) entry which is preliminary data.</text>
</comment>
<dbReference type="InterPro" id="IPR010266">
    <property type="entry name" value="NnrS"/>
</dbReference>
<organism evidence="2 3">
    <name type="scientific">Microbaculum marinisediminis</name>
    <dbReference type="NCBI Taxonomy" id="2931392"/>
    <lineage>
        <taxon>Bacteria</taxon>
        <taxon>Pseudomonadati</taxon>
        <taxon>Pseudomonadota</taxon>
        <taxon>Alphaproteobacteria</taxon>
        <taxon>Hyphomicrobiales</taxon>
        <taxon>Tepidamorphaceae</taxon>
        <taxon>Microbaculum</taxon>
    </lineage>
</organism>
<feature type="transmembrane region" description="Helical" evidence="1">
    <location>
        <begin position="339"/>
        <end position="365"/>
    </location>
</feature>
<feature type="transmembrane region" description="Helical" evidence="1">
    <location>
        <begin position="309"/>
        <end position="327"/>
    </location>
</feature>
<feature type="transmembrane region" description="Helical" evidence="1">
    <location>
        <begin position="91"/>
        <end position="110"/>
    </location>
</feature>
<feature type="transmembrane region" description="Helical" evidence="1">
    <location>
        <begin position="58"/>
        <end position="79"/>
    </location>
</feature>
<dbReference type="Proteomes" id="UP001320898">
    <property type="component" value="Unassembled WGS sequence"/>
</dbReference>
<dbReference type="Pfam" id="PF05940">
    <property type="entry name" value="NnrS"/>
    <property type="match status" value="1"/>
</dbReference>
<dbReference type="AlphaFoldDB" id="A0AAW5R416"/>
<evidence type="ECO:0000256" key="1">
    <source>
        <dbReference type="SAM" id="Phobius"/>
    </source>
</evidence>
<protein>
    <submittedName>
        <fullName evidence="2">NnrS family protein</fullName>
    </submittedName>
</protein>
<keyword evidence="1" id="KW-0812">Transmembrane</keyword>
<keyword evidence="1" id="KW-0472">Membrane</keyword>
<dbReference type="EMBL" id="JALIDZ010000008">
    <property type="protein sequence ID" value="MCT8973613.1"/>
    <property type="molecule type" value="Genomic_DNA"/>
</dbReference>
<feature type="transmembrane region" description="Helical" evidence="1">
    <location>
        <begin position="274"/>
        <end position="297"/>
    </location>
</feature>
<feature type="transmembrane region" description="Helical" evidence="1">
    <location>
        <begin position="21"/>
        <end position="46"/>
    </location>
</feature>
<proteinExistence type="predicted"/>
<gene>
    <name evidence="2" type="ORF">MUB46_17255</name>
</gene>
<name>A0AAW5R416_9HYPH</name>
<feature type="transmembrane region" description="Helical" evidence="1">
    <location>
        <begin position="371"/>
        <end position="396"/>
    </location>
</feature>
<accession>A0AAW5R416</accession>
<feature type="transmembrane region" description="Helical" evidence="1">
    <location>
        <begin position="177"/>
        <end position="198"/>
    </location>
</feature>
<sequence>MNATTSAQRARQWTGPALFSYGFRPFFLAGALYAAIAVGVWVPWYLGAVTLPTDWPPIAWHAHELLFGYVPAVVAGFLLTAVPNWTGRLPVVGWPLAGLFAFWLLGRFAIATSDWFGAALTAIATLSFLAGLGAVIGREILAGRNWKNLKVLIIVVMLFAAQALFQWEVLNDGHSVYGARLAIATTITLIVLIGGRIVPSFTGNWLRQRGGQTMPVPFSRFDAIVIAVSVVALAAWIVAPSFEGVAIAAAPLLLLAGILQLVRQARWRPLRTFAEPLVTILHVAYLFVPLGFLLAAVAAASESAVPNTAAIHAWTAGAIGTMTLAVMTRATLGHTGRTLTAGAATVAIYGLVVLAALTRIGAAVFPSGMDWLLSVSAVAWIGAFAGFSLVYGPLLVRRRGA</sequence>
<feature type="transmembrane region" description="Helical" evidence="1">
    <location>
        <begin position="245"/>
        <end position="262"/>
    </location>
</feature>
<feature type="transmembrane region" description="Helical" evidence="1">
    <location>
        <begin position="219"/>
        <end position="239"/>
    </location>
</feature>
<evidence type="ECO:0000313" key="3">
    <source>
        <dbReference type="Proteomes" id="UP001320898"/>
    </source>
</evidence>